<dbReference type="EMBL" id="KV744828">
    <property type="protein sequence ID" value="OCK84876.1"/>
    <property type="molecule type" value="Genomic_DNA"/>
</dbReference>
<feature type="region of interest" description="Disordered" evidence="1">
    <location>
        <begin position="62"/>
        <end position="117"/>
    </location>
</feature>
<keyword evidence="3" id="KW-1185">Reference proteome</keyword>
<name>A0A8E2EJ39_9PEZI</name>
<reference evidence="2 3" key="1">
    <citation type="journal article" date="2016" name="Nat. Commun.">
        <title>Ectomycorrhizal ecology is imprinted in the genome of the dominant symbiotic fungus Cenococcum geophilum.</title>
        <authorList>
            <consortium name="DOE Joint Genome Institute"/>
            <person name="Peter M."/>
            <person name="Kohler A."/>
            <person name="Ohm R.A."/>
            <person name="Kuo A."/>
            <person name="Krutzmann J."/>
            <person name="Morin E."/>
            <person name="Arend M."/>
            <person name="Barry K.W."/>
            <person name="Binder M."/>
            <person name="Choi C."/>
            <person name="Clum A."/>
            <person name="Copeland A."/>
            <person name="Grisel N."/>
            <person name="Haridas S."/>
            <person name="Kipfer T."/>
            <person name="LaButti K."/>
            <person name="Lindquist E."/>
            <person name="Lipzen A."/>
            <person name="Maire R."/>
            <person name="Meier B."/>
            <person name="Mihaltcheva S."/>
            <person name="Molinier V."/>
            <person name="Murat C."/>
            <person name="Poggeler S."/>
            <person name="Quandt C.A."/>
            <person name="Sperisen C."/>
            <person name="Tritt A."/>
            <person name="Tisserant E."/>
            <person name="Crous P.W."/>
            <person name="Henrissat B."/>
            <person name="Nehls U."/>
            <person name="Egli S."/>
            <person name="Spatafora J.W."/>
            <person name="Grigoriev I.V."/>
            <person name="Martin F.M."/>
        </authorList>
    </citation>
    <scope>NUCLEOTIDE SEQUENCE [LARGE SCALE GENOMIC DNA]</scope>
    <source>
        <strain evidence="2 3">CBS 459.81</strain>
    </source>
</reference>
<accession>A0A8E2EJ39</accession>
<evidence type="ECO:0000313" key="3">
    <source>
        <dbReference type="Proteomes" id="UP000250266"/>
    </source>
</evidence>
<protein>
    <submittedName>
        <fullName evidence="2">Uncharacterized protein</fullName>
    </submittedName>
</protein>
<dbReference type="Proteomes" id="UP000250266">
    <property type="component" value="Unassembled WGS sequence"/>
</dbReference>
<organism evidence="2 3">
    <name type="scientific">Lepidopterella palustris CBS 459.81</name>
    <dbReference type="NCBI Taxonomy" id="1314670"/>
    <lineage>
        <taxon>Eukaryota</taxon>
        <taxon>Fungi</taxon>
        <taxon>Dikarya</taxon>
        <taxon>Ascomycota</taxon>
        <taxon>Pezizomycotina</taxon>
        <taxon>Dothideomycetes</taxon>
        <taxon>Pleosporomycetidae</taxon>
        <taxon>Mytilinidiales</taxon>
        <taxon>Argynnaceae</taxon>
        <taxon>Lepidopterella</taxon>
    </lineage>
</organism>
<gene>
    <name evidence="2" type="ORF">K432DRAFT_457114</name>
</gene>
<evidence type="ECO:0000313" key="2">
    <source>
        <dbReference type="EMBL" id="OCK84876.1"/>
    </source>
</evidence>
<evidence type="ECO:0000256" key="1">
    <source>
        <dbReference type="SAM" id="MobiDB-lite"/>
    </source>
</evidence>
<dbReference type="AlphaFoldDB" id="A0A8E2EJ39"/>
<proteinExistence type="predicted"/>
<feature type="compositionally biased region" description="Low complexity" evidence="1">
    <location>
        <begin position="96"/>
        <end position="111"/>
    </location>
</feature>
<sequence>MEIFPEVIVGIQYPVIEAGRALFSPIPLNYVLVSHSSLPRSTLFDPFILTIRMRMAFLARSYPPTPSRKSTSSKTHHSSASRTGQPSTFRIDKLPTRTYQLPQPTLPPTKTIHPPTQARESTPFRIQTPHPTPLPTKSIHPPPPILNTQDAQGVEEHLEQAVFTDAELWKIRCDRLFKQNGQLSRECSHLKTQNSQLVFQVQNTTGLKRHCYQLVMEILEMKERLDALARSFQTVVQWILANTSLDLSDIRGLLVEQVSISEELQDQNHDGMLSVRPKNVRLVKENANASKYPEKSLQTPAQITARSLTLEEADNGLIDLDDAAVARGSTAKRTLGVVHDDYKEAMGAAEMEMEKMVGLKKKMWMKCQESPRNWSDLSYTAFCPEQYLPHYRYGRAEEVPNNFGNLIDTRPSGNLFRSRPRNHKIIQRSMLDEQQHEKESLRLPPWLKPSRETNPCLEDFGDMVTYYNLQATQLA</sequence>